<gene>
    <name evidence="1" type="ORF">RS694_14835</name>
</gene>
<organism evidence="1 2">
    <name type="scientific">Rhodoferax saidenbachensis</name>
    <dbReference type="NCBI Taxonomy" id="1484693"/>
    <lineage>
        <taxon>Bacteria</taxon>
        <taxon>Pseudomonadati</taxon>
        <taxon>Pseudomonadota</taxon>
        <taxon>Betaproteobacteria</taxon>
        <taxon>Burkholderiales</taxon>
        <taxon>Comamonadaceae</taxon>
        <taxon>Rhodoferax</taxon>
    </lineage>
</organism>
<dbReference type="STRING" id="1484693.RS694_14835"/>
<dbReference type="AlphaFoldDB" id="A0A1P8KFY9"/>
<keyword evidence="2" id="KW-1185">Reference proteome</keyword>
<dbReference type="RefSeq" id="WP_029709234.1">
    <property type="nucleotide sequence ID" value="NZ_CP019239.1"/>
</dbReference>
<dbReference type="Proteomes" id="UP000186110">
    <property type="component" value="Chromosome"/>
</dbReference>
<sequence length="93" mass="10403">MKTATLPSVRVQPALREEVQALLGEHETLSEFVETAVRENVQRRRNQLEFAARGIASLESAKRTDSYVEADAVLDTLVRKLNVAKLKRAAGKR</sequence>
<proteinExistence type="predicted"/>
<evidence type="ECO:0000313" key="1">
    <source>
        <dbReference type="EMBL" id="APW44895.1"/>
    </source>
</evidence>
<dbReference type="KEGG" id="rsb:RS694_14835"/>
<protein>
    <submittedName>
        <fullName evidence="1">Prevent-host-death protein</fullName>
    </submittedName>
</protein>
<evidence type="ECO:0000313" key="2">
    <source>
        <dbReference type="Proteomes" id="UP000186110"/>
    </source>
</evidence>
<dbReference type="NCBIfam" id="NF041551">
    <property type="entry name" value="YlcI_YnfO_N"/>
    <property type="match status" value="1"/>
</dbReference>
<accession>A0A1P8KFY9</accession>
<reference evidence="1 2" key="1">
    <citation type="submission" date="2017-01" db="EMBL/GenBank/DDBJ databases">
        <authorList>
            <person name="Mah S.A."/>
            <person name="Swanson W.J."/>
            <person name="Moy G.W."/>
            <person name="Vacquier V.D."/>
        </authorList>
    </citation>
    <scope>NUCLEOTIDE SEQUENCE [LARGE SCALE GENOMIC DNA]</scope>
    <source>
        <strain evidence="1 2">DSM 22694</strain>
    </source>
</reference>
<dbReference type="EMBL" id="CP019239">
    <property type="protein sequence ID" value="APW44895.1"/>
    <property type="molecule type" value="Genomic_DNA"/>
</dbReference>
<name>A0A1P8KFY9_9BURK</name>